<comment type="function">
    <text evidence="5">Mitochondrial intermembrane chaperone that participates in the import and insertion of some multi-pass transmembrane proteins into the mitochondrial inner membrane. Also required for the transfer of beta-barrel precursors from the TOM complex to the sorting and assembly machinery (SAM complex) of the outer membrane. Acts as a chaperone-like protein that protects the hydrophobic precursors from aggregation and guide them through the mitochondrial intermembrane space.</text>
</comment>
<evidence type="ECO:0000256" key="4">
    <source>
        <dbReference type="ARBA" id="ARBA00023010"/>
    </source>
</evidence>
<proteinExistence type="inferred from homology"/>
<dbReference type="RefSeq" id="XP_043043815.1">
    <property type="nucleotide sequence ID" value="XM_043181183.1"/>
</dbReference>
<comment type="similarity">
    <text evidence="1 5">Belongs to the small Tim family.</text>
</comment>
<keyword evidence="5" id="KW-0813">Transport</keyword>
<comment type="subunit">
    <text evidence="5">Heterohexamer.</text>
</comment>
<dbReference type="EMBL" id="MU250526">
    <property type="protein sequence ID" value="KAG7450315.1"/>
    <property type="molecule type" value="Genomic_DNA"/>
</dbReference>
<reference evidence="7" key="1">
    <citation type="submission" date="2020-11" db="EMBL/GenBank/DDBJ databases">
        <title>Adaptations for nitrogen fixation in a non-lichenized fungal sporocarp promotes dispersal by wood-feeding termites.</title>
        <authorList>
            <consortium name="DOE Joint Genome Institute"/>
            <person name="Koch R.A."/>
            <person name="Yoon G."/>
            <person name="Arayal U."/>
            <person name="Lail K."/>
            <person name="Amirebrahimi M."/>
            <person name="Labutti K."/>
            <person name="Lipzen A."/>
            <person name="Riley R."/>
            <person name="Barry K."/>
            <person name="Henrissat B."/>
            <person name="Grigoriev I.V."/>
            <person name="Herr J.R."/>
            <person name="Aime M.C."/>
        </authorList>
    </citation>
    <scope>NUCLEOTIDE SEQUENCE</scope>
    <source>
        <strain evidence="7">MCA 3950</strain>
    </source>
</reference>
<evidence type="ECO:0000259" key="6">
    <source>
        <dbReference type="Pfam" id="PF02953"/>
    </source>
</evidence>
<evidence type="ECO:0000256" key="1">
    <source>
        <dbReference type="ARBA" id="ARBA00006720"/>
    </source>
</evidence>
<feature type="domain" description="Tim10-like" evidence="6">
    <location>
        <begin position="43"/>
        <end position="81"/>
    </location>
</feature>
<comment type="domain">
    <text evidence="5">The twin CX3C motif contains 4 conserved Cys residues that form 2 disulfide bonds in the mitochondrial intermembrane space.</text>
</comment>
<dbReference type="GO" id="GO:0005743">
    <property type="term" value="C:mitochondrial inner membrane"/>
    <property type="evidence" value="ECO:0007669"/>
    <property type="project" value="UniProtKB-SubCell"/>
</dbReference>
<keyword evidence="2 5" id="KW-0999">Mitochondrion inner membrane</keyword>
<dbReference type="OrthoDB" id="344165at2759"/>
<accession>A0A9P7W1H6</accession>
<keyword evidence="3 5" id="KW-0653">Protein transport</keyword>
<dbReference type="InterPro" id="IPR004217">
    <property type="entry name" value="Tim10-like"/>
</dbReference>
<evidence type="ECO:0000256" key="5">
    <source>
        <dbReference type="RuleBase" id="RU367043"/>
    </source>
</evidence>
<name>A0A9P7W1H6_9AGAR</name>
<gene>
    <name evidence="7" type="ORF">BT62DRAFT_504282</name>
</gene>
<dbReference type="GO" id="GO:0015031">
    <property type="term" value="P:protein transport"/>
    <property type="evidence" value="ECO:0007669"/>
    <property type="project" value="UniProtKB-KW"/>
</dbReference>
<keyword evidence="2 5" id="KW-0472">Membrane</keyword>
<comment type="caution">
    <text evidence="7">The sequence shown here is derived from an EMBL/GenBank/DDBJ whole genome shotgun (WGS) entry which is preliminary data.</text>
</comment>
<dbReference type="GeneID" id="66103479"/>
<keyword evidence="4 5" id="KW-0811">Translocation</keyword>
<dbReference type="Pfam" id="PF02953">
    <property type="entry name" value="zf-Tim10_DDP"/>
    <property type="match status" value="1"/>
</dbReference>
<dbReference type="InterPro" id="IPR035427">
    <property type="entry name" value="Tim10-like_dom_sf"/>
</dbReference>
<keyword evidence="5" id="KW-0496">Mitochondrion</keyword>
<dbReference type="Gene3D" id="1.10.287.810">
    <property type="entry name" value="Mitochondrial import inner membrane translocase subunit tim13 like domains"/>
    <property type="match status" value="1"/>
</dbReference>
<evidence type="ECO:0000256" key="3">
    <source>
        <dbReference type="ARBA" id="ARBA00022927"/>
    </source>
</evidence>
<keyword evidence="8" id="KW-1185">Reference proteome</keyword>
<dbReference type="Proteomes" id="UP000812287">
    <property type="component" value="Unassembled WGS sequence"/>
</dbReference>
<keyword evidence="5" id="KW-0143">Chaperone</keyword>
<sequence>MPSSLGNRQMQSCIPLSITSRPCAGTSINARFCPSFLSNPIFRCITSTPSNKFSSAEASCLTNCVDRFMDTSLFLIKSLQNRRESE</sequence>
<evidence type="ECO:0000256" key="2">
    <source>
        <dbReference type="ARBA" id="ARBA00022792"/>
    </source>
</evidence>
<organism evidence="7 8">
    <name type="scientific">Guyanagaster necrorhizus</name>
    <dbReference type="NCBI Taxonomy" id="856835"/>
    <lineage>
        <taxon>Eukaryota</taxon>
        <taxon>Fungi</taxon>
        <taxon>Dikarya</taxon>
        <taxon>Basidiomycota</taxon>
        <taxon>Agaricomycotina</taxon>
        <taxon>Agaricomycetes</taxon>
        <taxon>Agaricomycetidae</taxon>
        <taxon>Agaricales</taxon>
        <taxon>Marasmiineae</taxon>
        <taxon>Physalacriaceae</taxon>
        <taxon>Guyanagaster</taxon>
    </lineage>
</organism>
<dbReference type="SUPFAM" id="SSF144122">
    <property type="entry name" value="Tim10-like"/>
    <property type="match status" value="1"/>
</dbReference>
<comment type="subcellular location">
    <subcellularLocation>
        <location evidence="5">Mitochondrion inner membrane</location>
        <topology evidence="5">Peripheral membrane protein</topology>
        <orientation evidence="5">Intermembrane side</orientation>
    </subcellularLocation>
</comment>
<keyword evidence="5" id="KW-1015">Disulfide bond</keyword>
<evidence type="ECO:0000313" key="7">
    <source>
        <dbReference type="EMBL" id="KAG7450315.1"/>
    </source>
</evidence>
<dbReference type="AlphaFoldDB" id="A0A9P7W1H6"/>
<protein>
    <recommendedName>
        <fullName evidence="5">Mitochondrial import inner membrane translocase subunit</fullName>
    </recommendedName>
</protein>
<evidence type="ECO:0000313" key="8">
    <source>
        <dbReference type="Proteomes" id="UP000812287"/>
    </source>
</evidence>